<reference evidence="1" key="1">
    <citation type="journal article" date="2014" name="Int. J. Syst. Evol. Microbiol.">
        <title>Complete genome sequence of Corynebacterium casei LMG S-19264T (=DSM 44701T), isolated from a smear-ripened cheese.</title>
        <authorList>
            <consortium name="US DOE Joint Genome Institute (JGI-PGF)"/>
            <person name="Walter F."/>
            <person name="Albersmeier A."/>
            <person name="Kalinowski J."/>
            <person name="Ruckert C."/>
        </authorList>
    </citation>
    <scope>NUCLEOTIDE SEQUENCE</scope>
    <source>
        <strain evidence="1">CGMCC 1.12506</strain>
    </source>
</reference>
<proteinExistence type="predicted"/>
<dbReference type="Proteomes" id="UP000625735">
    <property type="component" value="Unassembled WGS sequence"/>
</dbReference>
<sequence length="226" mass="25953">MKSPKNAVTQQLSNSKNMTAIQNFWHQFEKVNLALHLLYDLPEEVALEKIATVTTALSAYHKNLGYQIIPRPYQSEFIITASGNPNFFQEVELLVYHAPKLERWKITAFIQPAKNLEAYDNGTDTPMEFEGMSLRISDMYFQAFVVPEQPFQLGIKVLLKNYLILEDHPNLEEAMAIQIEQLIGEKSFAKDLAFVELAQLTNADLEDSCVLQLYLLGLFIDTFEWE</sequence>
<reference evidence="1" key="2">
    <citation type="submission" date="2020-09" db="EMBL/GenBank/DDBJ databases">
        <authorList>
            <person name="Sun Q."/>
            <person name="Zhou Y."/>
        </authorList>
    </citation>
    <scope>NUCLEOTIDE SEQUENCE</scope>
    <source>
        <strain evidence="1">CGMCC 1.12506</strain>
    </source>
</reference>
<dbReference type="AlphaFoldDB" id="A0A917DGK2"/>
<protein>
    <submittedName>
        <fullName evidence="1">Uncharacterized protein</fullName>
    </submittedName>
</protein>
<evidence type="ECO:0000313" key="2">
    <source>
        <dbReference type="Proteomes" id="UP000625735"/>
    </source>
</evidence>
<dbReference type="RefSeq" id="WP_188363087.1">
    <property type="nucleotide sequence ID" value="NZ_BMFG01000013.1"/>
</dbReference>
<evidence type="ECO:0000313" key="1">
    <source>
        <dbReference type="EMBL" id="GGD35391.1"/>
    </source>
</evidence>
<keyword evidence="2" id="KW-1185">Reference proteome</keyword>
<organism evidence="1 2">
    <name type="scientific">Flavobacterium orientale</name>
    <dbReference type="NCBI Taxonomy" id="1756020"/>
    <lineage>
        <taxon>Bacteria</taxon>
        <taxon>Pseudomonadati</taxon>
        <taxon>Bacteroidota</taxon>
        <taxon>Flavobacteriia</taxon>
        <taxon>Flavobacteriales</taxon>
        <taxon>Flavobacteriaceae</taxon>
        <taxon>Flavobacterium</taxon>
    </lineage>
</organism>
<comment type="caution">
    <text evidence="1">The sequence shown here is derived from an EMBL/GenBank/DDBJ whole genome shotgun (WGS) entry which is preliminary data.</text>
</comment>
<name>A0A917DGK2_9FLAO</name>
<accession>A0A917DGK2</accession>
<gene>
    <name evidence="1" type="ORF">GCM10011343_26570</name>
</gene>
<dbReference type="EMBL" id="BMFG01000013">
    <property type="protein sequence ID" value="GGD35391.1"/>
    <property type="molecule type" value="Genomic_DNA"/>
</dbReference>